<dbReference type="PANTHER" id="PTHR43877:SF1">
    <property type="entry name" value="ACETYLTRANSFERASE"/>
    <property type="match status" value="1"/>
</dbReference>
<evidence type="ECO:0000313" key="4">
    <source>
        <dbReference type="EMBL" id="GIM77033.1"/>
    </source>
</evidence>
<dbReference type="EMBL" id="BOQP01000029">
    <property type="protein sequence ID" value="GIM77033.1"/>
    <property type="molecule type" value="Genomic_DNA"/>
</dbReference>
<dbReference type="RefSeq" id="WP_212999973.1">
    <property type="nucleotide sequence ID" value="NZ_BAAATW010000021.1"/>
</dbReference>
<dbReference type="Pfam" id="PF00583">
    <property type="entry name" value="Acetyltransf_1"/>
    <property type="match status" value="1"/>
</dbReference>
<evidence type="ECO:0000256" key="2">
    <source>
        <dbReference type="ARBA" id="ARBA00023315"/>
    </source>
</evidence>
<evidence type="ECO:0000256" key="1">
    <source>
        <dbReference type="ARBA" id="ARBA00022679"/>
    </source>
</evidence>
<organism evidence="4 5">
    <name type="scientific">Winogradskya consettensis</name>
    <dbReference type="NCBI Taxonomy" id="113560"/>
    <lineage>
        <taxon>Bacteria</taxon>
        <taxon>Bacillati</taxon>
        <taxon>Actinomycetota</taxon>
        <taxon>Actinomycetes</taxon>
        <taxon>Micromonosporales</taxon>
        <taxon>Micromonosporaceae</taxon>
        <taxon>Winogradskya</taxon>
    </lineage>
</organism>
<dbReference type="InterPro" id="IPR016181">
    <property type="entry name" value="Acyl_CoA_acyltransferase"/>
</dbReference>
<accession>A0A919STZ9</accession>
<gene>
    <name evidence="4" type="ORF">Aco04nite_53400</name>
</gene>
<evidence type="ECO:0000313" key="5">
    <source>
        <dbReference type="Proteomes" id="UP000680865"/>
    </source>
</evidence>
<dbReference type="AlphaFoldDB" id="A0A919STZ9"/>
<proteinExistence type="predicted"/>
<dbReference type="CDD" id="cd04301">
    <property type="entry name" value="NAT_SF"/>
    <property type="match status" value="1"/>
</dbReference>
<feature type="domain" description="N-acetyltransferase" evidence="3">
    <location>
        <begin position="3"/>
        <end position="165"/>
    </location>
</feature>
<protein>
    <submittedName>
        <fullName evidence="4">N-acetyltransferase</fullName>
    </submittedName>
</protein>
<name>A0A919STZ9_9ACTN</name>
<dbReference type="SUPFAM" id="SSF55729">
    <property type="entry name" value="Acyl-CoA N-acyltransferases (Nat)"/>
    <property type="match status" value="1"/>
</dbReference>
<keyword evidence="1" id="KW-0808">Transferase</keyword>
<dbReference type="GO" id="GO:0016747">
    <property type="term" value="F:acyltransferase activity, transferring groups other than amino-acyl groups"/>
    <property type="evidence" value="ECO:0007669"/>
    <property type="project" value="InterPro"/>
</dbReference>
<dbReference type="PROSITE" id="PS51186">
    <property type="entry name" value="GNAT"/>
    <property type="match status" value="1"/>
</dbReference>
<dbReference type="Proteomes" id="UP000680865">
    <property type="component" value="Unassembled WGS sequence"/>
</dbReference>
<comment type="caution">
    <text evidence="4">The sequence shown here is derived from an EMBL/GenBank/DDBJ whole genome shotgun (WGS) entry which is preliminary data.</text>
</comment>
<keyword evidence="2" id="KW-0012">Acyltransferase</keyword>
<dbReference type="InterPro" id="IPR050832">
    <property type="entry name" value="Bact_Acetyltransf"/>
</dbReference>
<evidence type="ECO:0000259" key="3">
    <source>
        <dbReference type="PROSITE" id="PS51186"/>
    </source>
</evidence>
<dbReference type="PANTHER" id="PTHR43877">
    <property type="entry name" value="AMINOALKYLPHOSPHONATE N-ACETYLTRANSFERASE-RELATED-RELATED"/>
    <property type="match status" value="1"/>
</dbReference>
<keyword evidence="5" id="KW-1185">Reference proteome</keyword>
<dbReference type="Gene3D" id="3.40.630.30">
    <property type="match status" value="1"/>
</dbReference>
<reference evidence="4" key="1">
    <citation type="submission" date="2021-03" db="EMBL/GenBank/DDBJ databases">
        <title>Whole genome shotgun sequence of Actinoplanes consettensis NBRC 14913.</title>
        <authorList>
            <person name="Komaki H."/>
            <person name="Tamura T."/>
        </authorList>
    </citation>
    <scope>NUCLEOTIDE SEQUENCE</scope>
    <source>
        <strain evidence="4">NBRC 14913</strain>
    </source>
</reference>
<dbReference type="InterPro" id="IPR000182">
    <property type="entry name" value="GNAT_dom"/>
</dbReference>
<sequence>MSLLLRPVTDDDLLGIGDLHYRSRASAYADILTPEALTFGSPAALGEWWSERWKWEADNHRMTVAIADGRLAGFTYLGPSEQDGTGELGAIHADPDFVGKGVGRALMVDALGALTAYGYRAVLWVLEGNARARAFYEKGGWAADGTTRVEPIGAEPVLQMRYSRGVGPGAGPA</sequence>